<dbReference type="AlphaFoldDB" id="A0A0F9CLG6"/>
<accession>A0A0F9CLG6</accession>
<protein>
    <submittedName>
        <fullName evidence="1">Uncharacterized protein</fullName>
    </submittedName>
</protein>
<proteinExistence type="predicted"/>
<organism evidence="1">
    <name type="scientific">marine sediment metagenome</name>
    <dbReference type="NCBI Taxonomy" id="412755"/>
    <lineage>
        <taxon>unclassified sequences</taxon>
        <taxon>metagenomes</taxon>
        <taxon>ecological metagenomes</taxon>
    </lineage>
</organism>
<evidence type="ECO:0000313" key="1">
    <source>
        <dbReference type="EMBL" id="KKL50004.1"/>
    </source>
</evidence>
<sequence length="31" mass="3488">MPFSGYNKTIGRVILILGGVYEWGERLTVFA</sequence>
<comment type="caution">
    <text evidence="1">The sequence shown here is derived from an EMBL/GenBank/DDBJ whole genome shotgun (WGS) entry which is preliminary data.</text>
</comment>
<gene>
    <name evidence="1" type="ORF">LCGC14_2309790</name>
</gene>
<dbReference type="EMBL" id="LAZR01032755">
    <property type="protein sequence ID" value="KKL50004.1"/>
    <property type="molecule type" value="Genomic_DNA"/>
</dbReference>
<reference evidence="1" key="1">
    <citation type="journal article" date="2015" name="Nature">
        <title>Complex archaea that bridge the gap between prokaryotes and eukaryotes.</title>
        <authorList>
            <person name="Spang A."/>
            <person name="Saw J.H."/>
            <person name="Jorgensen S.L."/>
            <person name="Zaremba-Niedzwiedzka K."/>
            <person name="Martijn J."/>
            <person name="Lind A.E."/>
            <person name="van Eijk R."/>
            <person name="Schleper C."/>
            <person name="Guy L."/>
            <person name="Ettema T.J."/>
        </authorList>
    </citation>
    <scope>NUCLEOTIDE SEQUENCE</scope>
</reference>
<name>A0A0F9CLG6_9ZZZZ</name>
<feature type="non-terminal residue" evidence="1">
    <location>
        <position position="31"/>
    </location>
</feature>